<dbReference type="Gene3D" id="3.40.50.720">
    <property type="entry name" value="NAD(P)-binding Rossmann-like Domain"/>
    <property type="match status" value="1"/>
</dbReference>
<dbReference type="OMA" id="NPWEGAQ"/>
<organism evidence="2 3">
    <name type="scientific">Tieghemostelium lacteum</name>
    <name type="common">Slime mold</name>
    <name type="synonym">Dictyostelium lacteum</name>
    <dbReference type="NCBI Taxonomy" id="361077"/>
    <lineage>
        <taxon>Eukaryota</taxon>
        <taxon>Amoebozoa</taxon>
        <taxon>Evosea</taxon>
        <taxon>Eumycetozoa</taxon>
        <taxon>Dictyostelia</taxon>
        <taxon>Dictyosteliales</taxon>
        <taxon>Raperosteliaceae</taxon>
        <taxon>Tieghemostelium</taxon>
    </lineage>
</organism>
<gene>
    <name evidence="2" type="ORF">DLAC_00640</name>
</gene>
<dbReference type="STRING" id="361077.A0A152AA95"/>
<proteinExistence type="predicted"/>
<dbReference type="PANTHER" id="PTHR43157">
    <property type="entry name" value="PHOSPHATIDYLINOSITOL-GLYCAN BIOSYNTHESIS CLASS F PROTEIN-RELATED"/>
    <property type="match status" value="1"/>
</dbReference>
<name>A0A152AA95_TIELA</name>
<dbReference type="PRINTS" id="PR00081">
    <property type="entry name" value="GDHRDH"/>
</dbReference>
<dbReference type="EMBL" id="LODT01000001">
    <property type="protein sequence ID" value="KYR03140.1"/>
    <property type="molecule type" value="Genomic_DNA"/>
</dbReference>
<dbReference type="Proteomes" id="UP000076078">
    <property type="component" value="Unassembled WGS sequence"/>
</dbReference>
<dbReference type="SUPFAM" id="SSF51735">
    <property type="entry name" value="NAD(P)-binding Rossmann-fold domains"/>
    <property type="match status" value="1"/>
</dbReference>
<dbReference type="OrthoDB" id="25001at2759"/>
<dbReference type="AlphaFoldDB" id="A0A152AA95"/>
<evidence type="ECO:0000256" key="1">
    <source>
        <dbReference type="ARBA" id="ARBA00023002"/>
    </source>
</evidence>
<sequence length="303" mass="34411">MFTFNKDIDYDKYDLKDKTVIITGSNAGLGKEICRKIAKCNAGRIIMASRNEAKAKEAIKEISEQTGNDCIEFMKLDLLSLESVSNFAISFKSKNIPCHLLINNAGIMWLWENKTYNPPLTMIGTQQFNTQFLANYLGHFLLTHLLFDLLMESSARILNISSCVHFLSGFDLKNLTNSHSYTFSQYCQSKLAQILSTYSWVKKIQDSPSPTKATMVAIDPGIFASEIVSLPWPLTHLYHLVFKTPEYCSRPIVKVAIDSEFENVTGKYIDSAKICNSSKTTYDQELADQLWEQSMELIKDYII</sequence>
<comment type="caution">
    <text evidence="2">The sequence shown here is derived from an EMBL/GenBank/DDBJ whole genome shotgun (WGS) entry which is preliminary data.</text>
</comment>
<dbReference type="Pfam" id="PF00106">
    <property type="entry name" value="adh_short"/>
    <property type="match status" value="1"/>
</dbReference>
<reference evidence="2 3" key="1">
    <citation type="submission" date="2015-12" db="EMBL/GenBank/DDBJ databases">
        <title>Dictyostelia acquired genes for synthesis and detection of signals that induce cell-type specialization by lateral gene transfer from prokaryotes.</title>
        <authorList>
            <person name="Gloeckner G."/>
            <person name="Schaap P."/>
        </authorList>
    </citation>
    <scope>NUCLEOTIDE SEQUENCE [LARGE SCALE GENOMIC DNA]</scope>
    <source>
        <strain evidence="2 3">TK</strain>
    </source>
</reference>
<accession>A0A152AA95</accession>
<dbReference type="InterPro" id="IPR036291">
    <property type="entry name" value="NAD(P)-bd_dom_sf"/>
</dbReference>
<dbReference type="InParanoid" id="A0A152AA95"/>
<protein>
    <recommendedName>
        <fullName evidence="4">Short-chain dehydrogenase/reductase (SDR) family protein</fullName>
    </recommendedName>
</protein>
<dbReference type="GO" id="GO:0016491">
    <property type="term" value="F:oxidoreductase activity"/>
    <property type="evidence" value="ECO:0007669"/>
    <property type="project" value="UniProtKB-KW"/>
</dbReference>
<keyword evidence="3" id="KW-1185">Reference proteome</keyword>
<dbReference type="InterPro" id="IPR002347">
    <property type="entry name" value="SDR_fam"/>
</dbReference>
<evidence type="ECO:0000313" key="2">
    <source>
        <dbReference type="EMBL" id="KYR03140.1"/>
    </source>
</evidence>
<evidence type="ECO:0008006" key="4">
    <source>
        <dbReference type="Google" id="ProtNLM"/>
    </source>
</evidence>
<dbReference type="PANTHER" id="PTHR43157:SF56">
    <property type="entry name" value="SHORT-CHAIN DEHYDROGENASE_REDUCTASE FAMILY PROTEIN"/>
    <property type="match status" value="1"/>
</dbReference>
<keyword evidence="1" id="KW-0560">Oxidoreductase</keyword>
<evidence type="ECO:0000313" key="3">
    <source>
        <dbReference type="Proteomes" id="UP000076078"/>
    </source>
</evidence>